<dbReference type="HAMAP" id="MF_00382">
    <property type="entry name" value="Ribosomal_bL20"/>
    <property type="match status" value="1"/>
</dbReference>
<dbReference type="AlphaFoldDB" id="A0A2M8KJA8"/>
<keyword evidence="3 5" id="KW-0687">Ribonucleoprotein</keyword>
<dbReference type="PRINTS" id="PR00062">
    <property type="entry name" value="RIBOSOMALL20"/>
</dbReference>
<dbReference type="EMBL" id="PFEA01000013">
    <property type="protein sequence ID" value="PJE60007.1"/>
    <property type="molecule type" value="Genomic_DNA"/>
</dbReference>
<evidence type="ECO:0000256" key="1">
    <source>
        <dbReference type="ARBA" id="ARBA00007698"/>
    </source>
</evidence>
<organism evidence="7 8">
    <name type="scientific">Candidatus Portnoybacteria bacterium CG10_big_fil_rev_8_21_14_0_10_44_7</name>
    <dbReference type="NCBI Taxonomy" id="1974816"/>
    <lineage>
        <taxon>Bacteria</taxon>
        <taxon>Candidatus Portnoyibacteriota</taxon>
    </lineage>
</organism>
<dbReference type="Proteomes" id="UP000231086">
    <property type="component" value="Unassembled WGS sequence"/>
</dbReference>
<name>A0A2M8KJA8_9BACT</name>
<dbReference type="GO" id="GO:0006412">
    <property type="term" value="P:translation"/>
    <property type="evidence" value="ECO:0007669"/>
    <property type="project" value="InterPro"/>
</dbReference>
<evidence type="ECO:0000313" key="7">
    <source>
        <dbReference type="EMBL" id="PJE60007.1"/>
    </source>
</evidence>
<evidence type="ECO:0000256" key="6">
    <source>
        <dbReference type="RuleBase" id="RU000560"/>
    </source>
</evidence>
<dbReference type="InterPro" id="IPR005813">
    <property type="entry name" value="Ribosomal_bL20"/>
</dbReference>
<proteinExistence type="inferred from homology"/>
<keyword evidence="5 6" id="KW-0694">RNA-binding</keyword>
<sequence>MSRVKRGVQAKKRKKAIFRATKGFRWGRKNKIKQAKDALRHALAYSYRDRRNKKRDFRRLWQIKINAGARVQGLTYSKFINGLKKAKIELDRKILADLAQNNPAVFAQIVEMVKNGKQSAQKEAAKKVKPKIAK</sequence>
<evidence type="ECO:0000256" key="2">
    <source>
        <dbReference type="ARBA" id="ARBA00022980"/>
    </source>
</evidence>
<protein>
    <recommendedName>
        <fullName evidence="4 5">Large ribosomal subunit protein bL20</fullName>
    </recommendedName>
</protein>
<reference evidence="8" key="1">
    <citation type="submission" date="2017-09" db="EMBL/GenBank/DDBJ databases">
        <title>Depth-based differentiation of microbial function through sediment-hosted aquifers and enrichment of novel symbionts in the deep terrestrial subsurface.</title>
        <authorList>
            <person name="Probst A.J."/>
            <person name="Ladd B."/>
            <person name="Jarett J.K."/>
            <person name="Geller-Mcgrath D.E."/>
            <person name="Sieber C.M.K."/>
            <person name="Emerson J.B."/>
            <person name="Anantharaman K."/>
            <person name="Thomas B.C."/>
            <person name="Malmstrom R."/>
            <person name="Stieglmeier M."/>
            <person name="Klingl A."/>
            <person name="Woyke T."/>
            <person name="Ryan C.M."/>
            <person name="Banfield J.F."/>
        </authorList>
    </citation>
    <scope>NUCLEOTIDE SEQUENCE [LARGE SCALE GENOMIC DNA]</scope>
</reference>
<dbReference type="Gene3D" id="1.10.1900.20">
    <property type="entry name" value="Ribosomal protein L20"/>
    <property type="match status" value="1"/>
</dbReference>
<dbReference type="Pfam" id="PF00453">
    <property type="entry name" value="Ribosomal_L20"/>
    <property type="match status" value="1"/>
</dbReference>
<dbReference type="GO" id="GO:0005840">
    <property type="term" value="C:ribosome"/>
    <property type="evidence" value="ECO:0007669"/>
    <property type="project" value="UniProtKB-KW"/>
</dbReference>
<dbReference type="GO" id="GO:0019843">
    <property type="term" value="F:rRNA binding"/>
    <property type="evidence" value="ECO:0007669"/>
    <property type="project" value="UniProtKB-UniRule"/>
</dbReference>
<dbReference type="PANTHER" id="PTHR10986">
    <property type="entry name" value="39S RIBOSOMAL PROTEIN L20"/>
    <property type="match status" value="1"/>
</dbReference>
<comment type="similarity">
    <text evidence="1 5 6">Belongs to the bacterial ribosomal protein bL20 family.</text>
</comment>
<comment type="function">
    <text evidence="5 6">Binds directly to 23S ribosomal RNA and is necessary for the in vitro assembly process of the 50S ribosomal subunit. It is not involved in the protein synthesizing functions of that subunit.</text>
</comment>
<accession>A0A2M8KJA8</accession>
<keyword evidence="5 6" id="KW-0699">rRNA-binding</keyword>
<dbReference type="NCBIfam" id="TIGR01032">
    <property type="entry name" value="rplT_bact"/>
    <property type="match status" value="1"/>
</dbReference>
<dbReference type="Gene3D" id="6.10.160.10">
    <property type="match status" value="1"/>
</dbReference>
<dbReference type="SUPFAM" id="SSF74731">
    <property type="entry name" value="Ribosomal protein L20"/>
    <property type="match status" value="1"/>
</dbReference>
<keyword evidence="2 5" id="KW-0689">Ribosomal protein</keyword>
<dbReference type="InterPro" id="IPR035566">
    <property type="entry name" value="Ribosomal_protein_bL20_C"/>
</dbReference>
<evidence type="ECO:0000256" key="5">
    <source>
        <dbReference type="HAMAP-Rule" id="MF_00382"/>
    </source>
</evidence>
<gene>
    <name evidence="5" type="primary">rplT</name>
    <name evidence="7" type="ORF">COU85_00595</name>
</gene>
<comment type="caution">
    <text evidence="7">The sequence shown here is derived from an EMBL/GenBank/DDBJ whole genome shotgun (WGS) entry which is preliminary data.</text>
</comment>
<evidence type="ECO:0000256" key="3">
    <source>
        <dbReference type="ARBA" id="ARBA00023274"/>
    </source>
</evidence>
<evidence type="ECO:0000313" key="8">
    <source>
        <dbReference type="Proteomes" id="UP000231086"/>
    </source>
</evidence>
<dbReference type="GO" id="GO:0000027">
    <property type="term" value="P:ribosomal large subunit assembly"/>
    <property type="evidence" value="ECO:0007669"/>
    <property type="project" value="UniProtKB-UniRule"/>
</dbReference>
<dbReference type="CDD" id="cd07026">
    <property type="entry name" value="Ribosomal_L20"/>
    <property type="match status" value="1"/>
</dbReference>
<dbReference type="FunFam" id="1.10.1900.20:FF:000001">
    <property type="entry name" value="50S ribosomal protein L20"/>
    <property type="match status" value="1"/>
</dbReference>
<evidence type="ECO:0000256" key="4">
    <source>
        <dbReference type="ARBA" id="ARBA00035172"/>
    </source>
</evidence>
<dbReference type="GO" id="GO:1990904">
    <property type="term" value="C:ribonucleoprotein complex"/>
    <property type="evidence" value="ECO:0007669"/>
    <property type="project" value="UniProtKB-KW"/>
</dbReference>
<dbReference type="GO" id="GO:0003735">
    <property type="term" value="F:structural constituent of ribosome"/>
    <property type="evidence" value="ECO:0007669"/>
    <property type="project" value="InterPro"/>
</dbReference>